<feature type="domain" description="Peptidase M1 membrane alanine aminopeptidase" evidence="11">
    <location>
        <begin position="249"/>
        <end position="461"/>
    </location>
</feature>
<evidence type="ECO:0000256" key="10">
    <source>
        <dbReference type="ARBA" id="ARBA00023049"/>
    </source>
</evidence>
<dbReference type="GO" id="GO:0043171">
    <property type="term" value="P:peptide catabolic process"/>
    <property type="evidence" value="ECO:0007669"/>
    <property type="project" value="TreeGrafter"/>
</dbReference>
<comment type="catalytic activity">
    <reaction evidence="1">
        <text>Release of an N-terminal amino acid, Xaa-|-Yaa- from a peptide, amide or arylamide. Xaa is preferably Ala, but may be most amino acids including Pro (slow action). When a terminal hydrophobic residue is followed by a prolyl residue, the two may be released as an intact Xaa-Pro dipeptide.</text>
        <dbReference type="EC" id="3.4.11.2"/>
    </reaction>
</comment>
<dbReference type="STRING" id="1235788.C802_00560"/>
<dbReference type="AlphaFoldDB" id="R9ICI2"/>
<dbReference type="SUPFAM" id="SSF63737">
    <property type="entry name" value="Leukotriene A4 hydrolase N-terminal domain"/>
    <property type="match status" value="1"/>
</dbReference>
<dbReference type="SUPFAM" id="SSF55486">
    <property type="entry name" value="Metalloproteases ('zincins'), catalytic domain"/>
    <property type="match status" value="1"/>
</dbReference>
<dbReference type="InterPro" id="IPR014782">
    <property type="entry name" value="Peptidase_M1_dom"/>
</dbReference>
<reference evidence="13 14" key="1">
    <citation type="submission" date="2013-04" db="EMBL/GenBank/DDBJ databases">
        <title>The Genome Sequence of Bacteroides massiliensis dnLKV3.</title>
        <authorList>
            <consortium name="The Broad Institute Genomics Platform"/>
            <consortium name="The Broad Institute Genome Sequencing Center for Infectious Disease"/>
            <person name="Earl A."/>
            <person name="Xavier R."/>
            <person name="Kuhn K."/>
            <person name="Stappenbeck T."/>
            <person name="Walker B."/>
            <person name="Young S."/>
            <person name="Zeng Q."/>
            <person name="Gargeya S."/>
            <person name="Fitzgerald M."/>
            <person name="Haas B."/>
            <person name="Abouelleil A."/>
            <person name="Allen A.W."/>
            <person name="Alvarado L."/>
            <person name="Arachchi H.M."/>
            <person name="Berlin A.M."/>
            <person name="Chapman S.B."/>
            <person name="Gainer-Dewar J."/>
            <person name="Goldberg J."/>
            <person name="Griggs A."/>
            <person name="Gujja S."/>
            <person name="Hansen M."/>
            <person name="Howarth C."/>
            <person name="Imamovic A."/>
            <person name="Ireland A."/>
            <person name="Larimer J."/>
            <person name="McCowan C."/>
            <person name="Murphy C."/>
            <person name="Pearson M."/>
            <person name="Poon T.W."/>
            <person name="Priest M."/>
            <person name="Roberts A."/>
            <person name="Saif S."/>
            <person name="Shea T."/>
            <person name="Sisk P."/>
            <person name="Sykes S."/>
            <person name="Wortman J."/>
            <person name="Nusbaum C."/>
            <person name="Birren B."/>
        </authorList>
    </citation>
    <scope>NUCLEOTIDE SEQUENCE [LARGE SCALE GENOMIC DNA]</scope>
    <source>
        <strain evidence="14">dnLKV3</strain>
    </source>
</reference>
<comment type="cofactor">
    <cofactor evidence="2">
        <name>Zn(2+)</name>
        <dbReference type="ChEBI" id="CHEBI:29105"/>
    </cofactor>
</comment>
<evidence type="ECO:0000259" key="11">
    <source>
        <dbReference type="Pfam" id="PF01433"/>
    </source>
</evidence>
<dbReference type="PROSITE" id="PS51257">
    <property type="entry name" value="PROKAR_LIPOPROTEIN"/>
    <property type="match status" value="1"/>
</dbReference>
<evidence type="ECO:0000313" key="13">
    <source>
        <dbReference type="EMBL" id="EOS15226.1"/>
    </source>
</evidence>
<evidence type="ECO:0000256" key="1">
    <source>
        <dbReference type="ARBA" id="ARBA00000098"/>
    </source>
</evidence>
<dbReference type="InterPro" id="IPR001930">
    <property type="entry name" value="Peptidase_M1"/>
</dbReference>
<dbReference type="InterPro" id="IPR042097">
    <property type="entry name" value="Aminopeptidase_N-like_N_sf"/>
</dbReference>
<dbReference type="GO" id="GO:0008270">
    <property type="term" value="F:zinc ion binding"/>
    <property type="evidence" value="ECO:0007669"/>
    <property type="project" value="InterPro"/>
</dbReference>
<dbReference type="Pfam" id="PF01433">
    <property type="entry name" value="Peptidase_M1"/>
    <property type="match status" value="1"/>
</dbReference>
<dbReference type="PANTHER" id="PTHR11533:SF299">
    <property type="entry name" value="AMINOPEPTIDASE"/>
    <property type="match status" value="1"/>
</dbReference>
<evidence type="ECO:0000256" key="5">
    <source>
        <dbReference type="ARBA" id="ARBA00015611"/>
    </source>
</evidence>
<keyword evidence="9" id="KW-0862">Zinc</keyword>
<feature type="domain" description="Aminopeptidase N-like N-terminal" evidence="12">
    <location>
        <begin position="60"/>
        <end position="208"/>
    </location>
</feature>
<proteinExistence type="inferred from homology"/>
<evidence type="ECO:0000256" key="4">
    <source>
        <dbReference type="ARBA" id="ARBA00012564"/>
    </source>
</evidence>
<evidence type="ECO:0000256" key="7">
    <source>
        <dbReference type="ARBA" id="ARBA00022723"/>
    </source>
</evidence>
<dbReference type="InterPro" id="IPR045357">
    <property type="entry name" value="Aminopeptidase_N-like_N"/>
</dbReference>
<sequence>MKTYIGNLILMCCLLCSCHQPTNNPHLYDKGVSQELAALRKQEIKELKYKLYFAIPEQKSVPVNGKITIEFNLDMPQEIILDFREESEKIKSVSVNGQTSHYDFRNEHIILPKNNIIKGKNDITIQFIAGNQSLNRNDEFLYTLLVPDRARTLFPCFEQPNLKATFTLQLDVPTEWKAVSNTYITKEEIKSTGKTVTFAPTEPLSTYLFSFVAGKLEQKEYTEGDRKISAYYRETDPDKVAQLDTIFKQVAASLNWLEEYTDVPYPFAKYDFIILPGFQYGGMEHTGATLYNDTQMFLSNNPTPDEELRRTQLIAHETAHMWFGDLVTMNWFDDVWTKEVFANYFAALITEPLFPQINHQLNWMKTYTAASLSEDRTPGTTAIRQPLDNLQNAGLIYGQIIYNKAPVMMVKLVELMGKEAFREGIQEYLKTYAYANATWDDLIQILDSKTEQDLSAFSDAWVNQKGMPVINFERSGNQLTIRQQDPYQRGLNWPQKFNITLCGERDTTIEANLTNSQYHLTLPFTPTHILPNTDGRGYGLLVPAATVSIGCWSTGKK</sequence>
<evidence type="ECO:0000256" key="9">
    <source>
        <dbReference type="ARBA" id="ARBA00022833"/>
    </source>
</evidence>
<evidence type="ECO:0000256" key="8">
    <source>
        <dbReference type="ARBA" id="ARBA00022801"/>
    </source>
</evidence>
<dbReference type="HOGENOM" id="CLU_488903_0_0_10"/>
<keyword evidence="8" id="KW-0378">Hydrolase</keyword>
<dbReference type="PRINTS" id="PR00756">
    <property type="entry name" value="ALADIPTASE"/>
</dbReference>
<organism evidence="13 14">
    <name type="scientific">Phocaeicola sartorii</name>
    <dbReference type="NCBI Taxonomy" id="671267"/>
    <lineage>
        <taxon>Bacteria</taxon>
        <taxon>Pseudomonadati</taxon>
        <taxon>Bacteroidota</taxon>
        <taxon>Bacteroidia</taxon>
        <taxon>Bacteroidales</taxon>
        <taxon>Bacteroidaceae</taxon>
        <taxon>Phocaeicola</taxon>
    </lineage>
</organism>
<dbReference type="Pfam" id="PF17900">
    <property type="entry name" value="Peptidase_M1_N"/>
    <property type="match status" value="1"/>
</dbReference>
<dbReference type="GO" id="GO:0005737">
    <property type="term" value="C:cytoplasm"/>
    <property type="evidence" value="ECO:0007669"/>
    <property type="project" value="TreeGrafter"/>
</dbReference>
<comment type="caution">
    <text evidence="13">The sequence shown here is derived from an EMBL/GenBank/DDBJ whole genome shotgun (WGS) entry which is preliminary data.</text>
</comment>
<dbReference type="Gene3D" id="1.10.390.10">
    <property type="entry name" value="Neutral Protease Domain 2"/>
    <property type="match status" value="1"/>
</dbReference>
<evidence type="ECO:0000256" key="2">
    <source>
        <dbReference type="ARBA" id="ARBA00001947"/>
    </source>
</evidence>
<dbReference type="GO" id="GO:0006508">
    <property type="term" value="P:proteolysis"/>
    <property type="evidence" value="ECO:0007669"/>
    <property type="project" value="UniProtKB-KW"/>
</dbReference>
<dbReference type="GO" id="GO:0070006">
    <property type="term" value="F:metalloaminopeptidase activity"/>
    <property type="evidence" value="ECO:0007669"/>
    <property type="project" value="TreeGrafter"/>
</dbReference>
<protein>
    <recommendedName>
        <fullName evidence="5">Aminopeptidase N</fullName>
        <ecNumber evidence="4">3.4.11.2</ecNumber>
    </recommendedName>
</protein>
<gene>
    <name evidence="13" type="ORF">C802_00560</name>
</gene>
<dbReference type="EMBL" id="ASSP01000005">
    <property type="protein sequence ID" value="EOS15226.1"/>
    <property type="molecule type" value="Genomic_DNA"/>
</dbReference>
<keyword evidence="6" id="KW-0645">Protease</keyword>
<evidence type="ECO:0000256" key="3">
    <source>
        <dbReference type="ARBA" id="ARBA00010136"/>
    </source>
</evidence>
<dbReference type="CDD" id="cd09602">
    <property type="entry name" value="M1_APN"/>
    <property type="match status" value="1"/>
</dbReference>
<evidence type="ECO:0000256" key="6">
    <source>
        <dbReference type="ARBA" id="ARBA00022670"/>
    </source>
</evidence>
<dbReference type="Gene3D" id="2.60.40.1730">
    <property type="entry name" value="tricorn interacting facor f3 domain"/>
    <property type="match status" value="1"/>
</dbReference>
<keyword evidence="7" id="KW-0479">Metal-binding</keyword>
<dbReference type="EC" id="3.4.11.2" evidence="4"/>
<keyword evidence="10" id="KW-0482">Metalloprotease</keyword>
<dbReference type="PANTHER" id="PTHR11533">
    <property type="entry name" value="PROTEASE M1 ZINC METALLOPROTEASE"/>
    <property type="match status" value="1"/>
</dbReference>
<evidence type="ECO:0000259" key="12">
    <source>
        <dbReference type="Pfam" id="PF17900"/>
    </source>
</evidence>
<dbReference type="InterPro" id="IPR027268">
    <property type="entry name" value="Peptidase_M4/M1_CTD_sf"/>
</dbReference>
<dbReference type="GO" id="GO:0005615">
    <property type="term" value="C:extracellular space"/>
    <property type="evidence" value="ECO:0007669"/>
    <property type="project" value="TreeGrafter"/>
</dbReference>
<accession>R9ICI2</accession>
<keyword evidence="13" id="KW-0031">Aminopeptidase</keyword>
<name>R9ICI2_9BACT</name>
<dbReference type="InterPro" id="IPR050344">
    <property type="entry name" value="Peptidase_M1_aminopeptidases"/>
</dbReference>
<evidence type="ECO:0000313" key="14">
    <source>
        <dbReference type="Proteomes" id="UP000014200"/>
    </source>
</evidence>
<dbReference type="Proteomes" id="UP000014200">
    <property type="component" value="Unassembled WGS sequence"/>
</dbReference>
<dbReference type="GO" id="GO:0016020">
    <property type="term" value="C:membrane"/>
    <property type="evidence" value="ECO:0007669"/>
    <property type="project" value="TreeGrafter"/>
</dbReference>
<comment type="similarity">
    <text evidence="3">Belongs to the peptidase M1 family.</text>
</comment>
<dbReference type="PATRIC" id="fig|1235788.3.peg.558"/>
<dbReference type="GO" id="GO:0016285">
    <property type="term" value="F:alanyl aminopeptidase activity"/>
    <property type="evidence" value="ECO:0007669"/>
    <property type="project" value="UniProtKB-EC"/>
</dbReference>
<keyword evidence="14" id="KW-1185">Reference proteome</keyword>
<dbReference type="GO" id="GO:0042277">
    <property type="term" value="F:peptide binding"/>
    <property type="evidence" value="ECO:0007669"/>
    <property type="project" value="TreeGrafter"/>
</dbReference>